<dbReference type="Pfam" id="PF01365">
    <property type="entry name" value="RYDR_ITPR"/>
    <property type="match status" value="1"/>
</dbReference>
<evidence type="ECO:0000259" key="2">
    <source>
        <dbReference type="Pfam" id="PF01365"/>
    </source>
</evidence>
<evidence type="ECO:0000313" key="3">
    <source>
        <dbReference type="EMBL" id="EFX83194.1"/>
    </source>
</evidence>
<feature type="region of interest" description="Disordered" evidence="1">
    <location>
        <begin position="42"/>
        <end position="69"/>
    </location>
</feature>
<dbReference type="InterPro" id="IPR035910">
    <property type="entry name" value="RyR/IP3R_RIH_dom_sf"/>
</dbReference>
<dbReference type="PhylomeDB" id="E9GBA9"/>
<evidence type="ECO:0000256" key="1">
    <source>
        <dbReference type="SAM" id="MobiDB-lite"/>
    </source>
</evidence>
<protein>
    <recommendedName>
        <fullName evidence="2">RIH domain-containing protein</fullName>
    </recommendedName>
</protein>
<feature type="compositionally biased region" description="Gly residues" evidence="1">
    <location>
        <begin position="46"/>
        <end position="65"/>
    </location>
</feature>
<gene>
    <name evidence="3" type="ORF">DAPPUDRAFT_240318</name>
</gene>
<dbReference type="GO" id="GO:0016020">
    <property type="term" value="C:membrane"/>
    <property type="evidence" value="ECO:0007669"/>
    <property type="project" value="InterPro"/>
</dbReference>
<dbReference type="OrthoDB" id="76898at2759"/>
<dbReference type="STRING" id="6669.E9GBA9"/>
<organism evidence="3 4">
    <name type="scientific">Daphnia pulex</name>
    <name type="common">Water flea</name>
    <dbReference type="NCBI Taxonomy" id="6669"/>
    <lineage>
        <taxon>Eukaryota</taxon>
        <taxon>Metazoa</taxon>
        <taxon>Ecdysozoa</taxon>
        <taxon>Arthropoda</taxon>
        <taxon>Crustacea</taxon>
        <taxon>Branchiopoda</taxon>
        <taxon>Diplostraca</taxon>
        <taxon>Cladocera</taxon>
        <taxon>Anomopoda</taxon>
        <taxon>Daphniidae</taxon>
        <taxon>Daphnia</taxon>
    </lineage>
</organism>
<evidence type="ECO:0000313" key="4">
    <source>
        <dbReference type="Proteomes" id="UP000000305"/>
    </source>
</evidence>
<dbReference type="EMBL" id="GL732538">
    <property type="protein sequence ID" value="EFX83194.1"/>
    <property type="molecule type" value="Genomic_DNA"/>
</dbReference>
<dbReference type="HOGENOM" id="CLU_090778_0_0_1"/>
<dbReference type="InParanoid" id="E9GBA9"/>
<dbReference type="InterPro" id="IPR015925">
    <property type="entry name" value="Ryanodine_IP3_receptor"/>
</dbReference>
<dbReference type="SUPFAM" id="SSF100909">
    <property type="entry name" value="IP3 receptor type 1 binding core, domain 2"/>
    <property type="match status" value="1"/>
</dbReference>
<sequence length="268" mass="29985">MSTWQHAKQLTGSAKEGAPINYKQILARMNRFCVQPVLSATSSVGSVGGSGSGGSVSGSGGGSGGCLRPRKHEQRLLRNMGVPTVVLDLLQIPYDRKEDVRMNELMRLAHEFLQNFCRGNQPNQALLHKHLELFLTPELLEAQTVCAIFQDNAQLCIELSDKVVQHFVHCIETHGRHVEYLHFLQTIVKAEGQFIHKCQDMGHARTVGEDVLVFYNDKALFNAFVEMMRAERHRLDATDSSGALKYHIELVRLLALCTMGKNVYTEIN</sequence>
<accession>E9GBA9</accession>
<name>E9GBA9_DAPPU</name>
<reference evidence="3 4" key="1">
    <citation type="journal article" date="2011" name="Science">
        <title>The ecoresponsive genome of Daphnia pulex.</title>
        <authorList>
            <person name="Colbourne J.K."/>
            <person name="Pfrender M.E."/>
            <person name="Gilbert D."/>
            <person name="Thomas W.K."/>
            <person name="Tucker A."/>
            <person name="Oakley T.H."/>
            <person name="Tokishita S."/>
            <person name="Aerts A."/>
            <person name="Arnold G.J."/>
            <person name="Basu M.K."/>
            <person name="Bauer D.J."/>
            <person name="Caceres C.E."/>
            <person name="Carmel L."/>
            <person name="Casola C."/>
            <person name="Choi J.H."/>
            <person name="Detter J.C."/>
            <person name="Dong Q."/>
            <person name="Dusheyko S."/>
            <person name="Eads B.D."/>
            <person name="Frohlich T."/>
            <person name="Geiler-Samerotte K.A."/>
            <person name="Gerlach D."/>
            <person name="Hatcher P."/>
            <person name="Jogdeo S."/>
            <person name="Krijgsveld J."/>
            <person name="Kriventseva E.V."/>
            <person name="Kultz D."/>
            <person name="Laforsch C."/>
            <person name="Lindquist E."/>
            <person name="Lopez J."/>
            <person name="Manak J.R."/>
            <person name="Muller J."/>
            <person name="Pangilinan J."/>
            <person name="Patwardhan R.P."/>
            <person name="Pitluck S."/>
            <person name="Pritham E.J."/>
            <person name="Rechtsteiner A."/>
            <person name="Rho M."/>
            <person name="Rogozin I.B."/>
            <person name="Sakarya O."/>
            <person name="Salamov A."/>
            <person name="Schaack S."/>
            <person name="Shapiro H."/>
            <person name="Shiga Y."/>
            <person name="Skalitzky C."/>
            <person name="Smith Z."/>
            <person name="Souvorov A."/>
            <person name="Sung W."/>
            <person name="Tang Z."/>
            <person name="Tsuchiya D."/>
            <person name="Tu H."/>
            <person name="Vos H."/>
            <person name="Wang M."/>
            <person name="Wolf Y.I."/>
            <person name="Yamagata H."/>
            <person name="Yamada T."/>
            <person name="Ye Y."/>
            <person name="Shaw J.R."/>
            <person name="Andrews J."/>
            <person name="Crease T.J."/>
            <person name="Tang H."/>
            <person name="Lucas S.M."/>
            <person name="Robertson H.M."/>
            <person name="Bork P."/>
            <person name="Koonin E.V."/>
            <person name="Zdobnov E.M."/>
            <person name="Grigoriev I.V."/>
            <person name="Lynch M."/>
            <person name="Boore J.L."/>
        </authorList>
    </citation>
    <scope>NUCLEOTIDE SEQUENCE [LARGE SCALE GENOMIC DNA]</scope>
</reference>
<dbReference type="GO" id="GO:0005262">
    <property type="term" value="F:calcium channel activity"/>
    <property type="evidence" value="ECO:0007669"/>
    <property type="project" value="InterPro"/>
</dbReference>
<dbReference type="eggNOG" id="KOG3533">
    <property type="taxonomic scope" value="Eukaryota"/>
</dbReference>
<feature type="domain" description="RIH" evidence="2">
    <location>
        <begin position="68"/>
        <end position="200"/>
    </location>
</feature>
<dbReference type="InterPro" id="IPR000699">
    <property type="entry name" value="RIH_dom"/>
</dbReference>
<dbReference type="PANTHER" id="PTHR45816:SF4">
    <property type="entry name" value="RYR_IP3R HOMOLOGY ASSOCIATED DOMAIN-CONTAINING PROTEIN"/>
    <property type="match status" value="1"/>
</dbReference>
<dbReference type="AlphaFoldDB" id="E9GBA9"/>
<dbReference type="PANTHER" id="PTHR45816">
    <property type="entry name" value="MIR DOMAIN-CONTAINING PROTEIN"/>
    <property type="match status" value="1"/>
</dbReference>
<proteinExistence type="predicted"/>
<keyword evidence="4" id="KW-1185">Reference proteome</keyword>
<dbReference type="OMA" id="ECETACF"/>
<dbReference type="KEGG" id="dpx:DAPPUDRAFT_240318"/>
<dbReference type="Proteomes" id="UP000000305">
    <property type="component" value="Unassembled WGS sequence"/>
</dbReference>